<organism evidence="9 10">
    <name type="scientific">Rattus norvegicus</name>
    <name type="common">Rat</name>
    <dbReference type="NCBI Taxonomy" id="10116"/>
    <lineage>
        <taxon>Eukaryota</taxon>
        <taxon>Metazoa</taxon>
        <taxon>Chordata</taxon>
        <taxon>Craniata</taxon>
        <taxon>Vertebrata</taxon>
        <taxon>Euteleostomi</taxon>
        <taxon>Mammalia</taxon>
        <taxon>Eutheria</taxon>
        <taxon>Euarchontoglires</taxon>
        <taxon>Glires</taxon>
        <taxon>Rodentia</taxon>
        <taxon>Myomorpha</taxon>
        <taxon>Muroidea</taxon>
        <taxon>Muridae</taxon>
        <taxon>Murinae</taxon>
        <taxon>Rattus</taxon>
    </lineage>
</organism>
<evidence type="ECO:0000256" key="8">
    <source>
        <dbReference type="SAM" id="MobiDB-lite"/>
    </source>
</evidence>
<comment type="similarity">
    <text evidence="2">Belongs to the eukaryotic ribosomal protein P1/P2 family.</text>
</comment>
<evidence type="ECO:0000256" key="4">
    <source>
        <dbReference type="ARBA" id="ARBA00023274"/>
    </source>
</evidence>
<keyword evidence="3" id="KW-0689">Ribosomal protein</keyword>
<accession>A0A8I6AJU4</accession>
<gene>
    <name evidence="11" type="primary">ENSRNOG00000066539</name>
</gene>
<dbReference type="GO" id="GO:0002182">
    <property type="term" value="P:cytoplasmic translational elongation"/>
    <property type="evidence" value="ECO:0007669"/>
    <property type="project" value="InterPro"/>
</dbReference>
<dbReference type="OrthoDB" id="1227494at2759"/>
<dbReference type="CDD" id="cd05833">
    <property type="entry name" value="Ribosomal_P2"/>
    <property type="match status" value="1"/>
</dbReference>
<dbReference type="GeneTree" id="ENSGT00550000074828"/>
<evidence type="ECO:0000256" key="5">
    <source>
        <dbReference type="ARBA" id="ARBA00023611"/>
    </source>
</evidence>
<dbReference type="GO" id="GO:0003735">
    <property type="term" value="F:structural constituent of ribosome"/>
    <property type="evidence" value="ECO:0007669"/>
    <property type="project" value="InterPro"/>
</dbReference>
<reference evidence="9" key="3">
    <citation type="submission" date="2025-09" db="UniProtKB">
        <authorList>
            <consortium name="Ensembl"/>
        </authorList>
    </citation>
    <scope>IDENTIFICATION</scope>
    <source>
        <strain evidence="9">Brown Norway</strain>
    </source>
</reference>
<dbReference type="Pfam" id="PF00428">
    <property type="entry name" value="Ribosomal_60s"/>
    <property type="match status" value="1"/>
</dbReference>
<dbReference type="HAMAP" id="MF_01478">
    <property type="entry name" value="Ribosomal_L12_arch"/>
    <property type="match status" value="1"/>
</dbReference>
<comment type="subunit">
    <text evidence="5">Heterodimer with RPLP1 at the lateral ribosomal stalk of the large ribosomal subunit.</text>
</comment>
<dbReference type="InterPro" id="IPR027534">
    <property type="entry name" value="Ribosomal_P1/P2"/>
</dbReference>
<dbReference type="Ensembl" id="ENSRNOT00000094331.2">
    <property type="protein sequence ID" value="ENSRNOP00000095513.1"/>
    <property type="gene ID" value="ENSRNOG00000066539.2"/>
</dbReference>
<feature type="region of interest" description="Disordered" evidence="8">
    <location>
        <begin position="79"/>
        <end position="113"/>
    </location>
</feature>
<dbReference type="InterPro" id="IPR038716">
    <property type="entry name" value="P1/P2_N_sf"/>
</dbReference>
<protein>
    <recommendedName>
        <fullName evidence="6">Large ribosomal subunit protein P2</fullName>
    </recommendedName>
    <alternativeName>
        <fullName evidence="7">60S acidic ribosomal protein P2</fullName>
    </alternativeName>
</protein>
<keyword evidence="4" id="KW-0687">Ribonucleoprotein</keyword>
<evidence type="ECO:0000256" key="7">
    <source>
        <dbReference type="ARBA" id="ARBA00035443"/>
    </source>
</evidence>
<reference evidence="9" key="2">
    <citation type="submission" date="2025-08" db="UniProtKB">
        <authorList>
            <consortium name="Ensembl"/>
        </authorList>
    </citation>
    <scope>IDENTIFICATION</scope>
    <source>
        <strain evidence="9">Brown Norway</strain>
    </source>
</reference>
<dbReference type="AGR" id="RGD:150344548"/>
<evidence type="ECO:0000256" key="1">
    <source>
        <dbReference type="ARBA" id="ARBA00003362"/>
    </source>
</evidence>
<feature type="compositionally biased region" description="Low complexity" evidence="8">
    <location>
        <begin position="79"/>
        <end position="91"/>
    </location>
</feature>
<evidence type="ECO:0000313" key="10">
    <source>
        <dbReference type="Proteomes" id="UP000002494"/>
    </source>
</evidence>
<sequence>LCYIRFYLLAALGGNSSHSAKDIKKILDSVGIEADDDQLDKVISELNEKNIEDVIPQGVGKLASLPAGGAVAVPAAPGSVAPAARSVPAAPLERKRREKREEKEKEKRKRLEKKWKGAEKVCLLFEL</sequence>
<dbReference type="PANTHER" id="PTHR21141">
    <property type="entry name" value="60S ACIDIC RIBOSOMAL PROTEIN FAMILY MEMBER"/>
    <property type="match status" value="1"/>
</dbReference>
<dbReference type="Proteomes" id="UP000002494">
    <property type="component" value="Chromosome 4"/>
</dbReference>
<dbReference type="FunFam" id="1.10.10.1410:FF:000002">
    <property type="entry name" value="60S acidic ribosomal protein P2"/>
    <property type="match status" value="1"/>
</dbReference>
<evidence type="ECO:0000256" key="6">
    <source>
        <dbReference type="ARBA" id="ARBA00035301"/>
    </source>
</evidence>
<keyword evidence="10" id="KW-1185">Reference proteome</keyword>
<dbReference type="RGD" id="150344548">
    <property type="gene designation" value="ENSRNOG00000066539"/>
</dbReference>
<evidence type="ECO:0000256" key="3">
    <source>
        <dbReference type="ARBA" id="ARBA00022980"/>
    </source>
</evidence>
<dbReference type="AlphaFoldDB" id="A0A8I6AJU4"/>
<evidence type="ECO:0000313" key="11">
    <source>
        <dbReference type="RGD" id="150344548"/>
    </source>
</evidence>
<evidence type="ECO:0000256" key="2">
    <source>
        <dbReference type="ARBA" id="ARBA00005436"/>
    </source>
</evidence>
<proteinExistence type="inferred from homology"/>
<dbReference type="OMA" id="THIVFPY"/>
<dbReference type="Gene3D" id="1.10.10.1410">
    <property type="match status" value="1"/>
</dbReference>
<reference evidence="9" key="1">
    <citation type="submission" date="2024-01" db="EMBL/GenBank/DDBJ databases">
        <title>GRCr8: a new rat reference genome assembly contstructed from accurate long reads and long range scaffolding.</title>
        <authorList>
            <person name="Doris P.A."/>
            <person name="Kalbfleisch T."/>
            <person name="Li K."/>
            <person name="Howe K."/>
            <person name="Wood J."/>
        </authorList>
    </citation>
    <scope>NUCLEOTIDE SEQUENCE [LARGE SCALE GENOMIC DNA]</scope>
    <source>
        <strain evidence="9">Brown Norway</strain>
    </source>
</reference>
<dbReference type="InterPro" id="IPR044076">
    <property type="entry name" value="Ribosomal_P2"/>
</dbReference>
<evidence type="ECO:0000313" key="9">
    <source>
        <dbReference type="Ensembl" id="ENSRNOP00000095513.1"/>
    </source>
</evidence>
<name>A0A8I6AJU4_RAT</name>
<feature type="compositionally biased region" description="Basic and acidic residues" evidence="8">
    <location>
        <begin position="92"/>
        <end position="105"/>
    </location>
</feature>
<dbReference type="PANTHER" id="PTHR21141:SF5">
    <property type="entry name" value="LARGE RIBOSOMAL SUBUNIT PROTEIN P2"/>
    <property type="match status" value="1"/>
</dbReference>
<comment type="function">
    <text evidence="1">Plays an important role in the elongation step of protein synthesis.</text>
</comment>
<dbReference type="GO" id="GO:0022625">
    <property type="term" value="C:cytosolic large ribosomal subunit"/>
    <property type="evidence" value="ECO:0007669"/>
    <property type="project" value="InterPro"/>
</dbReference>